<evidence type="ECO:0000313" key="3">
    <source>
        <dbReference type="Proteomes" id="UP000665944"/>
    </source>
</evidence>
<sequence length="54" mass="5980">MVIYISCAVLMVIAFGSLFRDLGNRNKNKRLDILSSVLVLISAILLLIYGIVIN</sequence>
<keyword evidence="1" id="KW-0812">Transmembrane</keyword>
<name>A0A8X8GT55_STAHO</name>
<proteinExistence type="predicted"/>
<evidence type="ECO:0000256" key="1">
    <source>
        <dbReference type="SAM" id="Phobius"/>
    </source>
</evidence>
<gene>
    <name evidence="2" type="ORF">J7T32_007775</name>
</gene>
<keyword evidence="1" id="KW-0472">Membrane</keyword>
<organism evidence="2 3">
    <name type="scientific">Staphylococcus hominis</name>
    <dbReference type="NCBI Taxonomy" id="1290"/>
    <lineage>
        <taxon>Bacteria</taxon>
        <taxon>Bacillati</taxon>
        <taxon>Bacillota</taxon>
        <taxon>Bacilli</taxon>
        <taxon>Bacillales</taxon>
        <taxon>Staphylococcaceae</taxon>
        <taxon>Staphylococcus</taxon>
    </lineage>
</organism>
<comment type="caution">
    <text evidence="2">The sequence shown here is derived from an EMBL/GenBank/DDBJ whole genome shotgun (WGS) entry which is preliminary data.</text>
</comment>
<dbReference type="AlphaFoldDB" id="A0A8X8GT55"/>
<evidence type="ECO:0000313" key="2">
    <source>
        <dbReference type="EMBL" id="MCM5672663.1"/>
    </source>
</evidence>
<dbReference type="EMBL" id="JAGHKT020000010">
    <property type="protein sequence ID" value="MCM5672663.1"/>
    <property type="molecule type" value="Genomic_DNA"/>
</dbReference>
<keyword evidence="3" id="KW-1185">Reference proteome</keyword>
<protein>
    <submittedName>
        <fullName evidence="2">Uncharacterized protein</fullName>
    </submittedName>
</protein>
<dbReference type="RefSeq" id="WP_017175342.1">
    <property type="nucleotide sequence ID" value="NZ_CP014567.1"/>
</dbReference>
<feature type="transmembrane region" description="Helical" evidence="1">
    <location>
        <begin position="33"/>
        <end position="52"/>
    </location>
</feature>
<keyword evidence="1" id="KW-1133">Transmembrane helix</keyword>
<accession>A0A8X8GT55</accession>
<dbReference type="Proteomes" id="UP000665944">
    <property type="component" value="Unassembled WGS sequence"/>
</dbReference>
<reference evidence="2 3" key="1">
    <citation type="submission" date="2022-06" db="EMBL/GenBank/DDBJ databases">
        <title>Staphylococcus hominis ShoR14 genome sequence.</title>
        <authorList>
            <person name="Yeo C.C."/>
            <person name="Chew C.H."/>
            <person name="Che Hamzah A.M."/>
            <person name="Al-Trad E.I."/>
        </authorList>
    </citation>
    <scope>NUCLEOTIDE SEQUENCE [LARGE SCALE GENOMIC DNA]</scope>
    <source>
        <strain evidence="2 3">ShoR14</strain>
    </source>
</reference>